<feature type="region of interest" description="Disordered" evidence="11">
    <location>
        <begin position="14"/>
        <end position="104"/>
    </location>
</feature>
<dbReference type="GO" id="GO:0046872">
    <property type="term" value="F:metal ion binding"/>
    <property type="evidence" value="ECO:0007669"/>
    <property type="project" value="UniProtKB-KW"/>
</dbReference>
<comment type="similarity">
    <text evidence="2 10">Belongs to the cytochrome c-type heme lyase family.</text>
</comment>
<keyword evidence="3 10" id="KW-0349">Heme</keyword>
<accession>A0A9W8A7B2</accession>
<keyword evidence="5 10" id="KW-0999">Mitochondrion inner membrane</keyword>
<evidence type="ECO:0000313" key="12">
    <source>
        <dbReference type="EMBL" id="KAJ1921981.1"/>
    </source>
</evidence>
<evidence type="ECO:0000256" key="11">
    <source>
        <dbReference type="SAM" id="MobiDB-lite"/>
    </source>
</evidence>
<organism evidence="12 13">
    <name type="scientific">Mycoemilia scoparia</name>
    <dbReference type="NCBI Taxonomy" id="417184"/>
    <lineage>
        <taxon>Eukaryota</taxon>
        <taxon>Fungi</taxon>
        <taxon>Fungi incertae sedis</taxon>
        <taxon>Zoopagomycota</taxon>
        <taxon>Kickxellomycotina</taxon>
        <taxon>Kickxellomycetes</taxon>
        <taxon>Kickxellales</taxon>
        <taxon>Kickxellaceae</taxon>
        <taxon>Mycoemilia</taxon>
    </lineage>
</organism>
<keyword evidence="13" id="KW-1185">Reference proteome</keyword>
<dbReference type="PANTHER" id="PTHR12743">
    <property type="entry name" value="CYTOCHROME C1 HEME LYASE"/>
    <property type="match status" value="1"/>
</dbReference>
<dbReference type="Pfam" id="PF01265">
    <property type="entry name" value="Cyto_heme_lyase"/>
    <property type="match status" value="1"/>
</dbReference>
<evidence type="ECO:0000256" key="4">
    <source>
        <dbReference type="ARBA" id="ARBA00022723"/>
    </source>
</evidence>
<evidence type="ECO:0000313" key="13">
    <source>
        <dbReference type="Proteomes" id="UP001150538"/>
    </source>
</evidence>
<dbReference type="GO" id="GO:0004408">
    <property type="term" value="F:holocytochrome-c synthase activity"/>
    <property type="evidence" value="ECO:0007669"/>
    <property type="project" value="UniProtKB-EC"/>
</dbReference>
<comment type="caution">
    <text evidence="12">The sequence shown here is derived from an EMBL/GenBank/DDBJ whole genome shotgun (WGS) entry which is preliminary data.</text>
</comment>
<reference evidence="12" key="1">
    <citation type="submission" date="2022-07" db="EMBL/GenBank/DDBJ databases">
        <title>Phylogenomic reconstructions and comparative analyses of Kickxellomycotina fungi.</title>
        <authorList>
            <person name="Reynolds N.K."/>
            <person name="Stajich J.E."/>
            <person name="Barry K."/>
            <person name="Grigoriev I.V."/>
            <person name="Crous P."/>
            <person name="Smith M.E."/>
        </authorList>
    </citation>
    <scope>NUCLEOTIDE SEQUENCE</scope>
    <source>
        <strain evidence="12">NBRC 100468</strain>
    </source>
</reference>
<keyword evidence="8 10" id="KW-0472">Membrane</keyword>
<evidence type="ECO:0000256" key="7">
    <source>
        <dbReference type="ARBA" id="ARBA00023128"/>
    </source>
</evidence>
<dbReference type="PROSITE" id="PS00822">
    <property type="entry name" value="CYTO_HEME_LYASE_2"/>
    <property type="match status" value="1"/>
</dbReference>
<comment type="function">
    <text evidence="10">Lyase that catalyzes the covalent linking of the heme group to the cytochrome C apoprotein to produce the mature functional cytochrome.</text>
</comment>
<dbReference type="EC" id="4.4.1.17" evidence="10"/>
<feature type="compositionally biased region" description="Polar residues" evidence="11">
    <location>
        <begin position="40"/>
        <end position="51"/>
    </location>
</feature>
<comment type="catalytic activity">
    <reaction evidence="10">
        <text>holo-[cytochrome c] = apo-[cytochrome c] + heme b</text>
        <dbReference type="Rhea" id="RHEA:22648"/>
        <dbReference type="Rhea" id="RHEA-COMP:10725"/>
        <dbReference type="Rhea" id="RHEA-COMP:10726"/>
        <dbReference type="ChEBI" id="CHEBI:29950"/>
        <dbReference type="ChEBI" id="CHEBI:60344"/>
        <dbReference type="ChEBI" id="CHEBI:83739"/>
        <dbReference type="EC" id="4.4.1.17"/>
    </reaction>
</comment>
<evidence type="ECO:0000256" key="3">
    <source>
        <dbReference type="ARBA" id="ARBA00022617"/>
    </source>
</evidence>
<feature type="compositionally biased region" description="Polar residues" evidence="11">
    <location>
        <begin position="71"/>
        <end position="82"/>
    </location>
</feature>
<keyword evidence="6 10" id="KW-0408">Iron</keyword>
<evidence type="ECO:0000256" key="1">
    <source>
        <dbReference type="ARBA" id="ARBA00004273"/>
    </source>
</evidence>
<keyword evidence="4 10" id="KW-0479">Metal-binding</keyword>
<evidence type="ECO:0000256" key="2">
    <source>
        <dbReference type="ARBA" id="ARBA00007255"/>
    </source>
</evidence>
<evidence type="ECO:0000256" key="8">
    <source>
        <dbReference type="ARBA" id="ARBA00023136"/>
    </source>
</evidence>
<evidence type="ECO:0000256" key="9">
    <source>
        <dbReference type="ARBA" id="ARBA00023239"/>
    </source>
</evidence>
<proteinExistence type="inferred from homology"/>
<dbReference type="InterPro" id="IPR000511">
    <property type="entry name" value="Holocyt_c/c1_synthase"/>
</dbReference>
<evidence type="ECO:0000256" key="10">
    <source>
        <dbReference type="RuleBase" id="RU363130"/>
    </source>
</evidence>
<dbReference type="GO" id="GO:0005743">
    <property type="term" value="C:mitochondrial inner membrane"/>
    <property type="evidence" value="ECO:0007669"/>
    <property type="project" value="UniProtKB-SubCell"/>
</dbReference>
<dbReference type="PROSITE" id="PS00821">
    <property type="entry name" value="CYTO_HEME_LYASE_1"/>
    <property type="match status" value="1"/>
</dbReference>
<evidence type="ECO:0000256" key="6">
    <source>
        <dbReference type="ARBA" id="ARBA00023004"/>
    </source>
</evidence>
<gene>
    <name evidence="12" type="primary">CYC3</name>
    <name evidence="12" type="ORF">H4219_000328</name>
</gene>
<dbReference type="Proteomes" id="UP001150538">
    <property type="component" value="Unassembled WGS sequence"/>
</dbReference>
<dbReference type="AlphaFoldDB" id="A0A9W8A7B2"/>
<feature type="region of interest" description="Disordered" evidence="11">
    <location>
        <begin position="121"/>
        <end position="161"/>
    </location>
</feature>
<evidence type="ECO:0000256" key="5">
    <source>
        <dbReference type="ARBA" id="ARBA00022792"/>
    </source>
</evidence>
<keyword evidence="7 10" id="KW-0496">Mitochondrion</keyword>
<sequence length="315" mass="35800">MSDIQVPLLFELTENDLKKQNRGAEIQKSPNSEIARKEGNSSSAPTAQSRCPVNHGEIDSYAQAPHDANNNHHSSFIHQSSLGLDPKPKCPVDHGSGGDKINPLNMMPENLSQSVKYQQQTKPLPTERDLSTIPRPSGAVDYTRPSNSSIDKNAKDSGNEVWEYPSPQQFYNALARKGMPAPEDDIEMMVQIHNFLNEGAWQEVLKWEAMHNDECPFPRLERLQGRPNELSPKARIYGWLYGTKPFDRHDWYVNRCGKQVRYVIDYYDAPPEGDMPAFHLDIRPALDSFEALKDRAKVTFDEFKQKYLNSGNNTE</sequence>
<protein>
    <recommendedName>
        <fullName evidence="10">Holocytochrome c-type synthase</fullName>
        <ecNumber evidence="10">4.4.1.17</ecNumber>
    </recommendedName>
</protein>
<dbReference type="PANTHER" id="PTHR12743:SF3">
    <property type="entry name" value="HOLOCYTOCHROME-C SYNTHASE"/>
    <property type="match status" value="1"/>
</dbReference>
<dbReference type="OrthoDB" id="4243at2759"/>
<comment type="subcellular location">
    <subcellularLocation>
        <location evidence="1 10">Mitochondrion inner membrane</location>
    </subcellularLocation>
</comment>
<keyword evidence="9 10" id="KW-0456">Lyase</keyword>
<name>A0A9W8A7B2_9FUNG</name>
<dbReference type="EMBL" id="JANBPU010000002">
    <property type="protein sequence ID" value="KAJ1921981.1"/>
    <property type="molecule type" value="Genomic_DNA"/>
</dbReference>